<organism evidence="2 3">
    <name type="scientific">Fodinibius salsisoli</name>
    <dbReference type="NCBI Taxonomy" id="2820877"/>
    <lineage>
        <taxon>Bacteria</taxon>
        <taxon>Pseudomonadati</taxon>
        <taxon>Balneolota</taxon>
        <taxon>Balneolia</taxon>
        <taxon>Balneolales</taxon>
        <taxon>Balneolaceae</taxon>
        <taxon>Fodinibius</taxon>
    </lineage>
</organism>
<evidence type="ECO:0000313" key="3">
    <source>
        <dbReference type="Proteomes" id="UP001207918"/>
    </source>
</evidence>
<dbReference type="RefSeq" id="WP_265767657.1">
    <property type="nucleotide sequence ID" value="NZ_JAGGJA010000017.1"/>
</dbReference>
<proteinExistence type="predicted"/>
<dbReference type="Pfam" id="PF18723">
    <property type="entry name" value="HMUDK_hel"/>
    <property type="match status" value="1"/>
</dbReference>
<reference evidence="2 3" key="1">
    <citation type="submission" date="2021-03" db="EMBL/GenBank/DDBJ databases">
        <title>Aliifodinibius sp. nov., a new bacterium isolated from saline soil.</title>
        <authorList>
            <person name="Galisteo C."/>
            <person name="De La Haba R."/>
            <person name="Sanchez-Porro C."/>
            <person name="Ventosa A."/>
        </authorList>
    </citation>
    <scope>NUCLEOTIDE SEQUENCE [LARGE SCALE GENOMIC DNA]</scope>
    <source>
        <strain evidence="2 3">1BSP15-2V2</strain>
    </source>
</reference>
<keyword evidence="3" id="KW-1185">Reference proteome</keyword>
<accession>A0ABT3PSM0</accession>
<evidence type="ECO:0000313" key="2">
    <source>
        <dbReference type="EMBL" id="MCW9708848.1"/>
    </source>
</evidence>
<dbReference type="EMBL" id="JAGGJA010000017">
    <property type="protein sequence ID" value="MCW9708848.1"/>
    <property type="molecule type" value="Genomic_DNA"/>
</dbReference>
<feature type="domain" description="5-hmdU DNA kinase helical" evidence="1">
    <location>
        <begin position="32"/>
        <end position="311"/>
    </location>
</feature>
<gene>
    <name evidence="2" type="ORF">J6I44_18455</name>
</gene>
<dbReference type="Proteomes" id="UP001207918">
    <property type="component" value="Unassembled WGS sequence"/>
</dbReference>
<evidence type="ECO:0000259" key="1">
    <source>
        <dbReference type="Pfam" id="PF18723"/>
    </source>
</evidence>
<protein>
    <recommendedName>
        <fullName evidence="1">5-hmdU DNA kinase helical domain-containing protein</fullName>
    </recommendedName>
</protein>
<comment type="caution">
    <text evidence="2">The sequence shown here is derived from an EMBL/GenBank/DDBJ whole genome shotgun (WGS) entry which is preliminary data.</text>
</comment>
<sequence>MQQTDLNLTSSNKTNKSGLFSINKKLAPAKPTEVYNTYWRFAAKRQRLFFKKISKKYPPWTDDPILNKYKFTNAYRASDRVSQYLIKNVIYSDSYSLNDLFFRIILFKIFNKIETWELLKSELGEINYNTFEFDAYDRILTEAQASGQAIYSAAYIMASGKSAFGYSKKHRNHLTLVAKMMQDKLPERIASSETMQEAFILLKSYPSIGDFLAYQYVTDINYSNITSFSEKEFVVPGPGAIDGIHKCFSDLGGISEIEIIKMMYDNQDREFERLGLNYKSLWGRPLMLIDCQNLFCEVDKYARVAHPNIKGKSDRKRIKQKYSPTKDKFKYWYPPHWEINGKVEDFYNEIQ</sequence>
<name>A0ABT3PSM0_9BACT</name>
<dbReference type="InterPro" id="IPR040684">
    <property type="entry name" value="HMUDK_hel"/>
</dbReference>